<proteinExistence type="predicted"/>
<keyword evidence="1" id="KW-0812">Transmembrane</keyword>
<evidence type="ECO:0000313" key="3">
    <source>
        <dbReference type="Proteomes" id="UP001219037"/>
    </source>
</evidence>
<organism evidence="2 3">
    <name type="scientific">Citricoccus muralis</name>
    <dbReference type="NCBI Taxonomy" id="169134"/>
    <lineage>
        <taxon>Bacteria</taxon>
        <taxon>Bacillati</taxon>
        <taxon>Actinomycetota</taxon>
        <taxon>Actinomycetes</taxon>
        <taxon>Micrococcales</taxon>
        <taxon>Micrococcaceae</taxon>
        <taxon>Citricoccus</taxon>
    </lineage>
</organism>
<dbReference type="EMBL" id="CP121252">
    <property type="protein sequence ID" value="WFP15562.1"/>
    <property type="molecule type" value="Genomic_DNA"/>
</dbReference>
<feature type="transmembrane region" description="Helical" evidence="1">
    <location>
        <begin position="22"/>
        <end position="42"/>
    </location>
</feature>
<name>A0ABY8H352_9MICC</name>
<keyword evidence="1" id="KW-0472">Membrane</keyword>
<evidence type="ECO:0000313" key="2">
    <source>
        <dbReference type="EMBL" id="WFP15562.1"/>
    </source>
</evidence>
<accession>A0ABY8H352</accession>
<dbReference type="RefSeq" id="WP_278156412.1">
    <property type="nucleotide sequence ID" value="NZ_CP121252.1"/>
</dbReference>
<keyword evidence="3" id="KW-1185">Reference proteome</keyword>
<sequence length="176" mass="20647">MIAVESADRFGSSWDWGTVPEWVTAAFTGMALIAVLAAVSQLRIHNRQLHRELENQYLQRFWGLWDARPEKFKRTDRIKHAGSVWIRDYLTLSNDQVELRELGRVTDGTWNFWARDIASFCFDYPELAEEARKNYAALRGLLSDPQIKRAISDRSVKVYDPLKWSRFERWRQGLLG</sequence>
<gene>
    <name evidence="2" type="ORF">P8192_09085</name>
</gene>
<reference evidence="2 3" key="1">
    <citation type="submission" date="2023-04" db="EMBL/GenBank/DDBJ databases">
        <title>Funneling lignin-derived compounds into biodiesel using alkali-halophilic Citricoccus sp. P2.</title>
        <authorList>
            <person name="Luo C.-B."/>
        </authorList>
    </citation>
    <scope>NUCLEOTIDE SEQUENCE [LARGE SCALE GENOMIC DNA]</scope>
    <source>
        <strain evidence="2 3">P2</strain>
    </source>
</reference>
<keyword evidence="1" id="KW-1133">Transmembrane helix</keyword>
<evidence type="ECO:0008006" key="4">
    <source>
        <dbReference type="Google" id="ProtNLM"/>
    </source>
</evidence>
<protein>
    <recommendedName>
        <fullName evidence="4">DUF4760 domain-containing protein</fullName>
    </recommendedName>
</protein>
<dbReference type="Proteomes" id="UP001219037">
    <property type="component" value="Chromosome"/>
</dbReference>
<evidence type="ECO:0000256" key="1">
    <source>
        <dbReference type="SAM" id="Phobius"/>
    </source>
</evidence>